<dbReference type="AlphaFoldDB" id="A0AAW8D9W8"/>
<reference evidence="3 5" key="1">
    <citation type="submission" date="2023-07" db="EMBL/GenBank/DDBJ databases">
        <title>Sorghum-associated microbial communities from plants grown in Nebraska, USA.</title>
        <authorList>
            <person name="Schachtman D."/>
        </authorList>
    </citation>
    <scope>NUCLEOTIDE SEQUENCE</scope>
    <source>
        <strain evidence="3">DS1006</strain>
        <strain evidence="4 5">DS1016</strain>
    </source>
</reference>
<dbReference type="Proteomes" id="UP001242995">
    <property type="component" value="Unassembled WGS sequence"/>
</dbReference>
<evidence type="ECO:0000259" key="2">
    <source>
        <dbReference type="PROSITE" id="PS51459"/>
    </source>
</evidence>
<dbReference type="Gene3D" id="1.10.3290.10">
    <property type="entry name" value="Fido-like domain"/>
    <property type="match status" value="1"/>
</dbReference>
<comment type="caution">
    <text evidence="3">The sequence shown here is derived from an EMBL/GenBank/DDBJ whole genome shotgun (WGS) entry which is preliminary data.</text>
</comment>
<organism evidence="3 6">
    <name type="scientific">Arthrobacter bambusae</name>
    <dbReference type="NCBI Taxonomy" id="1338426"/>
    <lineage>
        <taxon>Bacteria</taxon>
        <taxon>Bacillati</taxon>
        <taxon>Actinomycetota</taxon>
        <taxon>Actinomycetes</taxon>
        <taxon>Micrococcales</taxon>
        <taxon>Micrococcaceae</taxon>
        <taxon>Arthrobacter</taxon>
    </lineage>
</organism>
<keyword evidence="5" id="KW-1185">Reference proteome</keyword>
<name>A0AAW8D9W8_9MICC</name>
<evidence type="ECO:0000256" key="1">
    <source>
        <dbReference type="SAM" id="MobiDB-lite"/>
    </source>
</evidence>
<dbReference type="Pfam" id="PF02661">
    <property type="entry name" value="Fic"/>
    <property type="match status" value="1"/>
</dbReference>
<dbReference type="InterPro" id="IPR036597">
    <property type="entry name" value="Fido-like_dom_sf"/>
</dbReference>
<dbReference type="EMBL" id="JAUSRG010000003">
    <property type="protein sequence ID" value="MDP9904598.1"/>
    <property type="molecule type" value="Genomic_DNA"/>
</dbReference>
<evidence type="ECO:0000313" key="4">
    <source>
        <dbReference type="EMBL" id="MDQ0180973.1"/>
    </source>
</evidence>
<dbReference type="EMBL" id="JAUSTF010000004">
    <property type="protein sequence ID" value="MDQ0180973.1"/>
    <property type="molecule type" value="Genomic_DNA"/>
</dbReference>
<evidence type="ECO:0000313" key="6">
    <source>
        <dbReference type="Proteomes" id="UP001242995"/>
    </source>
</evidence>
<dbReference type="RefSeq" id="WP_306960390.1">
    <property type="nucleotide sequence ID" value="NZ_JAUSRG010000003.1"/>
</dbReference>
<sequence>MPRITVTDLAGVVYSSGKVFDGLSTGRLDTENFLRSGSLAGVTSRSDLALLEDLRDVSQFIIDHHSQPIDVAFVKSVNAQLTRSGSIYPGQLRPSGPGIGVNTRHGEHMPEAIDETGLQRLLDKAMVGDDVEEQAVNLFVEIAKAQPFWDGNKRTGLFVANDLLLGKETGKLLTIPVDEHDPRVADKFNDLLARAYIFDEHDGVKEMLRDRGLTASPQHSSRLSAAKPPKRKPYNELARDIENRAADLDNGRDELDEGFGY</sequence>
<dbReference type="SUPFAM" id="SSF140931">
    <property type="entry name" value="Fic-like"/>
    <property type="match status" value="1"/>
</dbReference>
<feature type="region of interest" description="Disordered" evidence="1">
    <location>
        <begin position="212"/>
        <end position="261"/>
    </location>
</feature>
<accession>A0AAW8D9W8</accession>
<gene>
    <name evidence="3" type="ORF">J2S90_001553</name>
    <name evidence="4" type="ORF">J2S93_002400</name>
</gene>
<proteinExistence type="predicted"/>
<dbReference type="Proteomes" id="UP001230951">
    <property type="component" value="Unassembled WGS sequence"/>
</dbReference>
<dbReference type="PROSITE" id="PS51459">
    <property type="entry name" value="FIDO"/>
    <property type="match status" value="1"/>
</dbReference>
<protein>
    <recommendedName>
        <fullName evidence="2">Fido domain-containing protein</fullName>
    </recommendedName>
</protein>
<dbReference type="InterPro" id="IPR003812">
    <property type="entry name" value="Fido"/>
</dbReference>
<feature type="domain" description="Fido" evidence="2">
    <location>
        <begin position="69"/>
        <end position="210"/>
    </location>
</feature>
<evidence type="ECO:0000313" key="5">
    <source>
        <dbReference type="Proteomes" id="UP001230951"/>
    </source>
</evidence>
<feature type="compositionally biased region" description="Basic and acidic residues" evidence="1">
    <location>
        <begin position="233"/>
        <end position="253"/>
    </location>
</feature>
<evidence type="ECO:0000313" key="3">
    <source>
        <dbReference type="EMBL" id="MDP9904598.1"/>
    </source>
</evidence>